<comment type="cofactor">
    <cofactor evidence="4">
        <name>Mg(2+)</name>
        <dbReference type="ChEBI" id="CHEBI:18420"/>
    </cofactor>
</comment>
<dbReference type="AlphaFoldDB" id="Z9JQC0"/>
<gene>
    <name evidence="5" type="ORF">BF93_02875</name>
</gene>
<protein>
    <recommendedName>
        <fullName evidence="4">5-formyltetrahydrofolate cyclo-ligase</fullName>
        <ecNumber evidence="4">6.3.3.2</ecNumber>
    </recommendedName>
</protein>
<dbReference type="GO" id="GO:0046872">
    <property type="term" value="F:metal ion binding"/>
    <property type="evidence" value="ECO:0007669"/>
    <property type="project" value="UniProtKB-KW"/>
</dbReference>
<evidence type="ECO:0000256" key="2">
    <source>
        <dbReference type="ARBA" id="ARBA00022741"/>
    </source>
</evidence>
<organism evidence="5 6">
    <name type="scientific">Brachybacterium phenoliresistens</name>
    <dbReference type="NCBI Taxonomy" id="396014"/>
    <lineage>
        <taxon>Bacteria</taxon>
        <taxon>Bacillati</taxon>
        <taxon>Actinomycetota</taxon>
        <taxon>Actinomycetes</taxon>
        <taxon>Micrococcales</taxon>
        <taxon>Dermabacteraceae</taxon>
        <taxon>Brachybacterium</taxon>
    </lineage>
</organism>
<dbReference type="OrthoDB" id="3242798at2"/>
<keyword evidence="6" id="KW-1185">Reference proteome</keyword>
<dbReference type="InterPro" id="IPR037171">
    <property type="entry name" value="NagB/RpiA_transferase-like"/>
</dbReference>
<accession>Z9JQC0</accession>
<dbReference type="EC" id="6.3.3.2" evidence="4"/>
<dbReference type="Proteomes" id="UP000023067">
    <property type="component" value="Unassembled WGS sequence"/>
</dbReference>
<dbReference type="InterPro" id="IPR002698">
    <property type="entry name" value="FTHF_cligase"/>
</dbReference>
<dbReference type="GO" id="GO:0035999">
    <property type="term" value="P:tetrahydrofolate interconversion"/>
    <property type="evidence" value="ECO:0007669"/>
    <property type="project" value="TreeGrafter"/>
</dbReference>
<evidence type="ECO:0000313" key="5">
    <source>
        <dbReference type="EMBL" id="EWS80570.1"/>
    </source>
</evidence>
<dbReference type="NCBIfam" id="TIGR02727">
    <property type="entry name" value="MTHFS_bact"/>
    <property type="match status" value="1"/>
</dbReference>
<keyword evidence="4" id="KW-0460">Magnesium</keyword>
<dbReference type="STRING" id="396014.BF93_02875"/>
<sequence length="227" mass="23723">MDSLRRDLKAAVRRRIRTARRRAADRPDAAAERAREAQDILRHGAPLVELVRAAARTGRAPRIAAYHPMPAEADPLPLVQQLAEAGAEVVLPVSPPGPDRPGDLDWVRWDGRAQVLPSAASGFGAEPEGPRLGADALAEALLVLAPAVAVDVTGSRIGHGAGYYDRALARAGADVLVVAVVHPQEVLPPGAVPTTPLDVPVHAVLTAQGLRPLRAHPALGDMIDGGA</sequence>
<evidence type="ECO:0000256" key="4">
    <source>
        <dbReference type="RuleBase" id="RU361279"/>
    </source>
</evidence>
<dbReference type="PANTHER" id="PTHR23407:SF1">
    <property type="entry name" value="5-FORMYLTETRAHYDROFOLATE CYCLO-LIGASE"/>
    <property type="match status" value="1"/>
</dbReference>
<dbReference type="eggNOG" id="COG0212">
    <property type="taxonomic scope" value="Bacteria"/>
</dbReference>
<keyword evidence="3 4" id="KW-0067">ATP-binding</keyword>
<evidence type="ECO:0000256" key="3">
    <source>
        <dbReference type="ARBA" id="ARBA00022840"/>
    </source>
</evidence>
<evidence type="ECO:0000256" key="1">
    <source>
        <dbReference type="ARBA" id="ARBA00010638"/>
    </source>
</evidence>
<dbReference type="GO" id="GO:0030272">
    <property type="term" value="F:5-formyltetrahydrofolate cyclo-ligase activity"/>
    <property type="evidence" value="ECO:0007669"/>
    <property type="project" value="UniProtKB-EC"/>
</dbReference>
<dbReference type="Gene3D" id="3.40.50.10420">
    <property type="entry name" value="NagB/RpiA/CoA transferase-like"/>
    <property type="match status" value="1"/>
</dbReference>
<dbReference type="SUPFAM" id="SSF100950">
    <property type="entry name" value="NagB/RpiA/CoA transferase-like"/>
    <property type="match status" value="1"/>
</dbReference>
<dbReference type="InterPro" id="IPR024185">
    <property type="entry name" value="FTHF_cligase-like_sf"/>
</dbReference>
<dbReference type="PANTHER" id="PTHR23407">
    <property type="entry name" value="ATPASE INHIBITOR/5-FORMYLTETRAHYDROFOLATE CYCLO-LIGASE"/>
    <property type="match status" value="1"/>
</dbReference>
<dbReference type="RefSeq" id="WP_038373219.1">
    <property type="nucleotide sequence ID" value="NZ_BAAAOW010000002.1"/>
</dbReference>
<comment type="similarity">
    <text evidence="1 4">Belongs to the 5-formyltetrahydrofolate cyclo-ligase family.</text>
</comment>
<dbReference type="PATRIC" id="fig|396014.3.peg.2604"/>
<keyword evidence="2 4" id="KW-0547">Nucleotide-binding</keyword>
<comment type="caution">
    <text evidence="5">The sequence shown here is derived from an EMBL/GenBank/DDBJ whole genome shotgun (WGS) entry which is preliminary data.</text>
</comment>
<keyword evidence="4" id="KW-0479">Metal-binding</keyword>
<reference evidence="5 6" key="1">
    <citation type="submission" date="2014-02" db="EMBL/GenBank/DDBJ databases">
        <title>Genome sequence of Brachybacterium phenoliresistens strain W13A50.</title>
        <authorList>
            <person name="Wang X."/>
        </authorList>
    </citation>
    <scope>NUCLEOTIDE SEQUENCE [LARGE SCALE GENOMIC DNA]</scope>
    <source>
        <strain evidence="5 6">W13A50</strain>
    </source>
</reference>
<dbReference type="GO" id="GO:0009396">
    <property type="term" value="P:folic acid-containing compound biosynthetic process"/>
    <property type="evidence" value="ECO:0007669"/>
    <property type="project" value="TreeGrafter"/>
</dbReference>
<proteinExistence type="inferred from homology"/>
<dbReference type="EMBL" id="JDYK01000014">
    <property type="protein sequence ID" value="EWS80570.1"/>
    <property type="molecule type" value="Genomic_DNA"/>
</dbReference>
<dbReference type="Pfam" id="PF01812">
    <property type="entry name" value="5-FTHF_cyc-lig"/>
    <property type="match status" value="1"/>
</dbReference>
<dbReference type="GO" id="GO:0005524">
    <property type="term" value="F:ATP binding"/>
    <property type="evidence" value="ECO:0007669"/>
    <property type="project" value="UniProtKB-KW"/>
</dbReference>
<name>Z9JQC0_9MICO</name>
<evidence type="ECO:0000313" key="6">
    <source>
        <dbReference type="Proteomes" id="UP000023067"/>
    </source>
</evidence>
<dbReference type="HOGENOM" id="CLU_066245_1_0_11"/>
<comment type="catalytic activity">
    <reaction evidence="4">
        <text>(6S)-5-formyl-5,6,7,8-tetrahydrofolate + ATP = (6R)-5,10-methenyltetrahydrofolate + ADP + phosphate</text>
        <dbReference type="Rhea" id="RHEA:10488"/>
        <dbReference type="ChEBI" id="CHEBI:30616"/>
        <dbReference type="ChEBI" id="CHEBI:43474"/>
        <dbReference type="ChEBI" id="CHEBI:57455"/>
        <dbReference type="ChEBI" id="CHEBI:57457"/>
        <dbReference type="ChEBI" id="CHEBI:456216"/>
        <dbReference type="EC" id="6.3.3.2"/>
    </reaction>
</comment>